<keyword evidence="5" id="KW-0963">Cytoplasm</keyword>
<comment type="subcellular location">
    <subcellularLocation>
        <location evidence="2">Cell membrane</location>
        <topology evidence="2">Single-pass membrane protein</topology>
    </subcellularLocation>
    <subcellularLocation>
        <location evidence="4">Cytoplasm</location>
        <location evidence="4">Perinuclear region</location>
    </subcellularLocation>
    <subcellularLocation>
        <location evidence="3">Cytoplasmic vesicle</location>
        <location evidence="3">Secretory vesicle</location>
    </subcellularLocation>
</comment>
<dbReference type="PROSITE" id="PS00972">
    <property type="entry name" value="USP_1"/>
    <property type="match status" value="1"/>
</dbReference>
<evidence type="ECO:0000256" key="13">
    <source>
        <dbReference type="ARBA" id="ARBA00023108"/>
    </source>
</evidence>
<reference evidence="26" key="1">
    <citation type="submission" date="2017-11" db="EMBL/GenBank/DDBJ databases">
        <authorList>
            <person name="Lima N.C."/>
            <person name="Parody-Merino A.M."/>
            <person name="Battley P.F."/>
            <person name="Fidler A.E."/>
            <person name="Prosdocimi F."/>
        </authorList>
    </citation>
    <scope>NUCLEOTIDE SEQUENCE [LARGE SCALE GENOMIC DNA]</scope>
</reference>
<dbReference type="SUPFAM" id="SSF54001">
    <property type="entry name" value="Cysteine proteinases"/>
    <property type="match status" value="1"/>
</dbReference>
<evidence type="ECO:0000256" key="7">
    <source>
        <dbReference type="ARBA" id="ARBA00022723"/>
    </source>
</evidence>
<dbReference type="Pfam" id="PF00057">
    <property type="entry name" value="Ldl_recept_a"/>
    <property type="match status" value="2"/>
</dbReference>
<evidence type="ECO:0000256" key="17">
    <source>
        <dbReference type="PROSITE-ProRule" id="PRU00090"/>
    </source>
</evidence>
<keyword evidence="14 18" id="KW-1015">Disulfide bond</keyword>
<dbReference type="Gene3D" id="2.60.120.290">
    <property type="entry name" value="Spermadhesin, CUB domain"/>
    <property type="match status" value="2"/>
</dbReference>
<evidence type="ECO:0000259" key="22">
    <source>
        <dbReference type="PROSITE" id="PS01180"/>
    </source>
</evidence>
<feature type="disulfide bond" evidence="18">
    <location>
        <begin position="627"/>
        <end position="639"/>
    </location>
</feature>
<dbReference type="CDD" id="cd00112">
    <property type="entry name" value="LDLa"/>
    <property type="match status" value="2"/>
</dbReference>
<evidence type="ECO:0000256" key="12">
    <source>
        <dbReference type="ARBA" id="ARBA00022833"/>
    </source>
</evidence>
<dbReference type="PRINTS" id="PR00261">
    <property type="entry name" value="LDLRECEPTOR"/>
</dbReference>
<dbReference type="PANTHER" id="PTHR21646:SF17">
    <property type="entry name" value="UBIQUITIN CARBOXYL-TERMINAL HYDROLASE 2"/>
    <property type="match status" value="1"/>
</dbReference>
<dbReference type="PROSITE" id="PS00973">
    <property type="entry name" value="USP_2"/>
    <property type="match status" value="1"/>
</dbReference>
<dbReference type="OrthoDB" id="9991628at2759"/>
<dbReference type="CDD" id="cd07066">
    <property type="entry name" value="CRD_FZ"/>
    <property type="match status" value="1"/>
</dbReference>
<evidence type="ECO:0000256" key="8">
    <source>
        <dbReference type="ARBA" id="ARBA00022737"/>
    </source>
</evidence>
<evidence type="ECO:0000256" key="21">
    <source>
        <dbReference type="SAM" id="Phobius"/>
    </source>
</evidence>
<dbReference type="Pfam" id="PF01392">
    <property type="entry name" value="Fz"/>
    <property type="match status" value="1"/>
</dbReference>
<dbReference type="PROSITE" id="PS50068">
    <property type="entry name" value="LDLRA_2"/>
    <property type="match status" value="2"/>
</dbReference>
<dbReference type="InterPro" id="IPR050185">
    <property type="entry name" value="Ub_carboxyl-term_hydrolase"/>
</dbReference>
<dbReference type="GO" id="GO:0004843">
    <property type="term" value="F:cysteine-type deubiquitinase activity"/>
    <property type="evidence" value="ECO:0007669"/>
    <property type="project" value="UniProtKB-UniRule"/>
</dbReference>
<keyword evidence="11 19" id="KW-0788">Thiol protease</keyword>
<keyword evidence="21" id="KW-0812">Transmembrane</keyword>
<dbReference type="InterPro" id="IPR038765">
    <property type="entry name" value="Papain-like_cys_pep_sf"/>
</dbReference>
<keyword evidence="15" id="KW-0968">Cytoplasmic vesicle</keyword>
<keyword evidence="26" id="KW-1185">Reference proteome</keyword>
<evidence type="ECO:0000256" key="16">
    <source>
        <dbReference type="ARBA" id="ARBA00037943"/>
    </source>
</evidence>
<dbReference type="SUPFAM" id="SSF49854">
    <property type="entry name" value="Spermadhesin, CUB domain"/>
    <property type="match status" value="2"/>
</dbReference>
<dbReference type="Pfam" id="PF00431">
    <property type="entry name" value="CUB"/>
    <property type="match status" value="2"/>
</dbReference>
<protein>
    <recommendedName>
        <fullName evidence="19">Ubiquitin carboxyl-terminal hydrolase</fullName>
        <ecNumber evidence="19">3.4.19.12</ecNumber>
    </recommendedName>
</protein>
<name>A0A2I0U7U0_LIMLA</name>
<dbReference type="GO" id="GO:0030133">
    <property type="term" value="C:transport vesicle"/>
    <property type="evidence" value="ECO:0007669"/>
    <property type="project" value="UniProtKB-SubCell"/>
</dbReference>
<dbReference type="EC" id="3.4.19.12" evidence="19"/>
<keyword evidence="21" id="KW-1133">Transmembrane helix</keyword>
<dbReference type="FunFam" id="2.60.120.290:FF:000005">
    <property type="entry name" value="Procollagen C-endopeptidase enhancer 1"/>
    <property type="match status" value="1"/>
</dbReference>
<evidence type="ECO:0000256" key="1">
    <source>
        <dbReference type="ARBA" id="ARBA00000707"/>
    </source>
</evidence>
<evidence type="ECO:0000256" key="2">
    <source>
        <dbReference type="ARBA" id="ARBA00004162"/>
    </source>
</evidence>
<evidence type="ECO:0000259" key="23">
    <source>
        <dbReference type="PROSITE" id="PS50038"/>
    </source>
</evidence>
<dbReference type="Gene3D" id="1.10.2000.10">
    <property type="entry name" value="Frizzled cysteine-rich domain"/>
    <property type="match status" value="1"/>
</dbReference>
<dbReference type="InterPro" id="IPR028889">
    <property type="entry name" value="USP"/>
</dbReference>
<keyword evidence="8" id="KW-0677">Repeat</keyword>
<dbReference type="PANTHER" id="PTHR21646">
    <property type="entry name" value="UBIQUITIN CARBOXYL-TERMINAL HYDROLASE"/>
    <property type="match status" value="1"/>
</dbReference>
<feature type="disulfide bond" evidence="18">
    <location>
        <begin position="807"/>
        <end position="822"/>
    </location>
</feature>
<dbReference type="InterPro" id="IPR001394">
    <property type="entry name" value="Peptidase_C19_UCH"/>
</dbReference>
<evidence type="ECO:0000256" key="20">
    <source>
        <dbReference type="SAM" id="MobiDB-lite"/>
    </source>
</evidence>
<comment type="similarity">
    <text evidence="16">Belongs to the peptidase C19 family. USP2 subfamily.</text>
</comment>
<dbReference type="GO" id="GO:0006508">
    <property type="term" value="P:proteolysis"/>
    <property type="evidence" value="ECO:0007669"/>
    <property type="project" value="UniProtKB-KW"/>
</dbReference>
<feature type="domain" description="FZ" evidence="23">
    <location>
        <begin position="829"/>
        <end position="947"/>
    </location>
</feature>
<keyword evidence="7" id="KW-0479">Metal-binding</keyword>
<dbReference type="PROSITE" id="PS01180">
    <property type="entry name" value="CUB"/>
    <property type="match status" value="2"/>
</dbReference>
<dbReference type="AlphaFoldDB" id="A0A2I0U7U0"/>
<dbReference type="Gene3D" id="4.10.400.10">
    <property type="entry name" value="Low-density Lipoprotein Receptor"/>
    <property type="match status" value="2"/>
</dbReference>
<evidence type="ECO:0000256" key="18">
    <source>
        <dbReference type="PROSITE-ProRule" id="PRU00124"/>
    </source>
</evidence>
<accession>A0A2I0U7U0</accession>
<dbReference type="Gene3D" id="3.90.70.10">
    <property type="entry name" value="Cysteine proteinases"/>
    <property type="match status" value="1"/>
</dbReference>
<dbReference type="InterPro" id="IPR035914">
    <property type="entry name" value="Sperma_CUB_dom_sf"/>
</dbReference>
<dbReference type="CDD" id="cd00041">
    <property type="entry name" value="CUB"/>
    <property type="match status" value="2"/>
</dbReference>
<keyword evidence="6 19" id="KW-0645">Protease</keyword>
<dbReference type="Pfam" id="PF00443">
    <property type="entry name" value="UCH"/>
    <property type="match status" value="1"/>
</dbReference>
<dbReference type="InterPro" id="IPR000859">
    <property type="entry name" value="CUB_dom"/>
</dbReference>
<dbReference type="FunFam" id="3.90.70.10:FF:000024">
    <property type="entry name" value="Ubiquitin carboxyl-terminal hydrolase 2"/>
    <property type="match status" value="1"/>
</dbReference>
<dbReference type="PROSITE" id="PS50235">
    <property type="entry name" value="USP_3"/>
    <property type="match status" value="1"/>
</dbReference>
<dbReference type="Proteomes" id="UP000233556">
    <property type="component" value="Unassembled WGS sequence"/>
</dbReference>
<feature type="disulfide bond" evidence="18">
    <location>
        <begin position="634"/>
        <end position="652"/>
    </location>
</feature>
<evidence type="ECO:0000256" key="3">
    <source>
        <dbReference type="ARBA" id="ARBA00004398"/>
    </source>
</evidence>
<dbReference type="InterPro" id="IPR020067">
    <property type="entry name" value="Frizzled_dom"/>
</dbReference>
<dbReference type="GO" id="GO:0046872">
    <property type="term" value="F:metal ion binding"/>
    <property type="evidence" value="ECO:0007669"/>
    <property type="project" value="UniProtKB-KW"/>
</dbReference>
<dbReference type="SUPFAM" id="SSF57424">
    <property type="entry name" value="LDL receptor-like module"/>
    <property type="match status" value="2"/>
</dbReference>
<dbReference type="GO" id="GO:0048511">
    <property type="term" value="P:rhythmic process"/>
    <property type="evidence" value="ECO:0007669"/>
    <property type="project" value="UniProtKB-KW"/>
</dbReference>
<dbReference type="GO" id="GO:0016579">
    <property type="term" value="P:protein deubiquitination"/>
    <property type="evidence" value="ECO:0007669"/>
    <property type="project" value="InterPro"/>
</dbReference>
<feature type="transmembrane region" description="Helical" evidence="21">
    <location>
        <begin position="474"/>
        <end position="498"/>
    </location>
</feature>
<dbReference type="SMART" id="SM00192">
    <property type="entry name" value="LDLa"/>
    <property type="match status" value="2"/>
</dbReference>
<evidence type="ECO:0000313" key="25">
    <source>
        <dbReference type="EMBL" id="PKU42105.1"/>
    </source>
</evidence>
<proteinExistence type="inferred from homology"/>
<evidence type="ECO:0000256" key="10">
    <source>
        <dbReference type="ARBA" id="ARBA00022801"/>
    </source>
</evidence>
<keyword evidence="13" id="KW-0090">Biological rhythms</keyword>
<dbReference type="InterPro" id="IPR036055">
    <property type="entry name" value="LDL_receptor-like_sf"/>
</dbReference>
<feature type="domain" description="CUB" evidence="22">
    <location>
        <begin position="668"/>
        <end position="781"/>
    </location>
</feature>
<evidence type="ECO:0000256" key="4">
    <source>
        <dbReference type="ARBA" id="ARBA00004556"/>
    </source>
</evidence>
<evidence type="ECO:0000313" key="26">
    <source>
        <dbReference type="Proteomes" id="UP000233556"/>
    </source>
</evidence>
<dbReference type="EMBL" id="KZ506031">
    <property type="protein sequence ID" value="PKU42105.1"/>
    <property type="molecule type" value="Genomic_DNA"/>
</dbReference>
<dbReference type="CDD" id="cd02674">
    <property type="entry name" value="Peptidase_C19R"/>
    <property type="match status" value="1"/>
</dbReference>
<dbReference type="SMART" id="SM00063">
    <property type="entry name" value="FRI"/>
    <property type="match status" value="1"/>
</dbReference>
<keyword evidence="10 19" id="KW-0378">Hydrolase</keyword>
<keyword evidence="9 19" id="KW-0833">Ubl conjugation pathway</keyword>
<dbReference type="InterPro" id="IPR002172">
    <property type="entry name" value="LDrepeatLR_classA_rpt"/>
</dbReference>
<dbReference type="PROSITE" id="PS50038">
    <property type="entry name" value="FZ"/>
    <property type="match status" value="1"/>
</dbReference>
<feature type="disulfide bond" evidence="18">
    <location>
        <begin position="788"/>
        <end position="800"/>
    </location>
</feature>
<evidence type="ECO:0000256" key="5">
    <source>
        <dbReference type="ARBA" id="ARBA00022490"/>
    </source>
</evidence>
<evidence type="ECO:0000256" key="14">
    <source>
        <dbReference type="ARBA" id="ARBA00023157"/>
    </source>
</evidence>
<evidence type="ECO:0000256" key="6">
    <source>
        <dbReference type="ARBA" id="ARBA00022670"/>
    </source>
</evidence>
<feature type="disulfide bond" evidence="18">
    <location>
        <begin position="795"/>
        <end position="813"/>
    </location>
</feature>
<dbReference type="FunFam" id="2.60.120.290:FF:000013">
    <property type="entry name" value="Membrane frizzled-related protein"/>
    <property type="match status" value="1"/>
</dbReference>
<comment type="caution">
    <text evidence="17">Lacks conserved residue(s) required for the propagation of feature annotation.</text>
</comment>
<reference evidence="26" key="2">
    <citation type="submission" date="2017-12" db="EMBL/GenBank/DDBJ databases">
        <title>Genome sequence of the Bar-tailed Godwit (Limosa lapponica baueri).</title>
        <authorList>
            <person name="Lima N.C.B."/>
            <person name="Parody-Merino A.M."/>
            <person name="Battley P.F."/>
            <person name="Fidler A.E."/>
            <person name="Prosdocimi F."/>
        </authorList>
    </citation>
    <scope>NUCLEOTIDE SEQUENCE [LARGE SCALE GENOMIC DNA]</scope>
</reference>
<comment type="catalytic activity">
    <reaction evidence="1 19">
        <text>Thiol-dependent hydrolysis of ester, thioester, amide, peptide and isopeptide bonds formed by the C-terminal Gly of ubiquitin (a 76-residue protein attached to proteins as an intracellular targeting signal).</text>
        <dbReference type="EC" id="3.4.19.12"/>
    </reaction>
</comment>
<sequence>MRDSYTVTLPEEPPALPDLHKDLRPRTSMPGSLLVSTFVGLVLNKTKSSKAVQGLTGLRNLGNTCFMNSILQCLSNTKELRDYCLQNQYLRDLNNNSRMRTALMTEFAKLIQLLWTSSPNDSVSPSEFKTQIQRYAPRFVGYNQQDAQEFLRFLLDGLHSEVNRVLVRPRASTDTLDHLPDDEKSRQMWRRYQEREDSRISDLFVGQLKSSLTCSECGYCSTAFDPFWDLSLPIPKKGYGEVTLMDCLRLFTKEDVLDGDEKPTCCRCKARTRCTKKFSIQKFPKILVLHLKRFSESRIRTSKLTTFVNFQLKDLDLREFASQSCNHAIYNLYAVSNHSGTTMGGHYTAYCKSPVSSEWHSFNDSRVTPMSSSHVRSSDAYLLFYELASPSSRMFWPFAPQGPGSSGASWSLAFGFYLGTEFCNPVFEGEEPQAVPNAKRPSEEDGTSPASPQDGLGRQLWVQAGWRYRADCKFTWLCVALMSAILLFLIALLLGIVIHLCGGTLRGPEGSFSSPNYPGPYPPDALCIWRIEVDPGLAIQLKMETFSVEGTASCLFDRVELYEELGAGSTDPALDRGGPTRFCGNVVPPTFNSNSNHLRVIFVSDSSVGAPGFSARYRTVAPSEKSCAWDEHLCDQGLCLHLGFVCDGFHDCTDKSDEANCSLKHKECGGPLTALEGHFSTPSHPQPYPHQQLCLWQISVPVGHVIDLHFHNFSLESHEDCSFDFVEVHDSAGTGAASLMGRFCGHQLPPTLTSSRHVMTILFVADEGVADDGFFATYQARNATEKTCSPAEFSCRNGECRALESVCDGWHDCPDGTDELNCTGVSYPAFGSVCEPVEVEMCLGLGYNATSFPNIWLAIPDQEGAAEVLQDYQMLMELACYQHLRLLICSLFVPKCTPDGGVLQPCRAVCLAAELRCQQSLGLLGILWPINCNILPDSNDPIECFQP</sequence>
<dbReference type="GO" id="GO:0048471">
    <property type="term" value="C:perinuclear region of cytoplasm"/>
    <property type="evidence" value="ECO:0007669"/>
    <property type="project" value="UniProtKB-SubCell"/>
</dbReference>
<gene>
    <name evidence="25" type="ORF">llap_7577</name>
</gene>
<dbReference type="InterPro" id="IPR018200">
    <property type="entry name" value="USP_CS"/>
</dbReference>
<feature type="domain" description="CUB" evidence="22">
    <location>
        <begin position="501"/>
        <end position="620"/>
    </location>
</feature>
<dbReference type="GO" id="GO:0005886">
    <property type="term" value="C:plasma membrane"/>
    <property type="evidence" value="ECO:0007669"/>
    <property type="project" value="UniProtKB-SubCell"/>
</dbReference>
<dbReference type="SMART" id="SM00042">
    <property type="entry name" value="CUB"/>
    <property type="match status" value="2"/>
</dbReference>
<evidence type="ECO:0000259" key="24">
    <source>
        <dbReference type="PROSITE" id="PS50235"/>
    </source>
</evidence>
<evidence type="ECO:0000256" key="11">
    <source>
        <dbReference type="ARBA" id="ARBA00022807"/>
    </source>
</evidence>
<organism evidence="25 26">
    <name type="scientific">Limosa lapponica baueri</name>
    <dbReference type="NCBI Taxonomy" id="1758121"/>
    <lineage>
        <taxon>Eukaryota</taxon>
        <taxon>Metazoa</taxon>
        <taxon>Chordata</taxon>
        <taxon>Craniata</taxon>
        <taxon>Vertebrata</taxon>
        <taxon>Euteleostomi</taxon>
        <taxon>Archelosauria</taxon>
        <taxon>Archosauria</taxon>
        <taxon>Dinosauria</taxon>
        <taxon>Saurischia</taxon>
        <taxon>Theropoda</taxon>
        <taxon>Coelurosauria</taxon>
        <taxon>Aves</taxon>
        <taxon>Neognathae</taxon>
        <taxon>Neoaves</taxon>
        <taxon>Charadriiformes</taxon>
        <taxon>Scolopacidae</taxon>
        <taxon>Limosa</taxon>
    </lineage>
</organism>
<dbReference type="InterPro" id="IPR036790">
    <property type="entry name" value="Frizzled_dom_sf"/>
</dbReference>
<feature type="region of interest" description="Disordered" evidence="20">
    <location>
        <begin position="432"/>
        <end position="456"/>
    </location>
</feature>
<keyword evidence="21" id="KW-0472">Membrane</keyword>
<feature type="disulfide bond" evidence="18">
    <location>
        <begin position="646"/>
        <end position="661"/>
    </location>
</feature>
<evidence type="ECO:0000256" key="15">
    <source>
        <dbReference type="ARBA" id="ARBA00023329"/>
    </source>
</evidence>
<keyword evidence="12" id="KW-0862">Zinc</keyword>
<evidence type="ECO:0000256" key="19">
    <source>
        <dbReference type="RuleBase" id="RU366025"/>
    </source>
</evidence>
<dbReference type="SUPFAM" id="SSF63501">
    <property type="entry name" value="Frizzled cysteine-rich domain"/>
    <property type="match status" value="1"/>
</dbReference>
<feature type="domain" description="USP" evidence="24">
    <location>
        <begin position="56"/>
        <end position="388"/>
    </location>
</feature>
<evidence type="ECO:0000256" key="9">
    <source>
        <dbReference type="ARBA" id="ARBA00022786"/>
    </source>
</evidence>